<dbReference type="KEGG" id="cqu:CpipJ_CPIJ000001"/>
<sequence length="188" mass="19554">MIGIISNPVNSVVPIACDTLLKAGVLDTRCMFGISTVEIIRANTFISEVIGRQSGETIIPVHPRASAALTEHIQELLLLSKVNDYEQELLKKVIPKLIKNIQKGEEFDMNKKKNLDLAENGDDFELEEVGFSPAISNGGGPRCVKQGCGVGVGVGVGVGGVGSFWGPGVGVGVVKTRTAGVGVGAGVG</sequence>
<protein>
    <submittedName>
        <fullName evidence="3 4">Malate dehydrogenase</fullName>
    </submittedName>
</protein>
<proteinExistence type="predicted"/>
<dbReference type="InParanoid" id="B0VZ12"/>
<evidence type="ECO:0000256" key="2">
    <source>
        <dbReference type="ARBA" id="ARBA00023027"/>
    </source>
</evidence>
<evidence type="ECO:0000313" key="3">
    <source>
        <dbReference type="EMBL" id="EDS25624.1"/>
    </source>
</evidence>
<dbReference type="STRING" id="7176.B0VZ12"/>
<dbReference type="Gene3D" id="3.90.110.10">
    <property type="entry name" value="Lactate dehydrogenase/glycoside hydrolase, family 4, C-terminal"/>
    <property type="match status" value="1"/>
</dbReference>
<dbReference type="PANTHER" id="PTHR11540">
    <property type="entry name" value="MALATE AND LACTATE DEHYDROGENASE"/>
    <property type="match status" value="1"/>
</dbReference>
<dbReference type="GO" id="GO:0006099">
    <property type="term" value="P:tricarboxylic acid cycle"/>
    <property type="evidence" value="ECO:0007669"/>
    <property type="project" value="TreeGrafter"/>
</dbReference>
<dbReference type="eggNOG" id="KOG1494">
    <property type="taxonomic scope" value="Eukaryota"/>
</dbReference>
<dbReference type="EnsemblMetazoa" id="CPIJ000001-RA">
    <property type="protein sequence ID" value="CPIJ000001-PA"/>
    <property type="gene ID" value="CPIJ000001"/>
</dbReference>
<dbReference type="Proteomes" id="UP000002320">
    <property type="component" value="Unassembled WGS sequence"/>
</dbReference>
<dbReference type="GO" id="GO:0030060">
    <property type="term" value="F:L-malate dehydrogenase (NAD+) activity"/>
    <property type="evidence" value="ECO:0007669"/>
    <property type="project" value="TreeGrafter"/>
</dbReference>
<dbReference type="EMBL" id="DS231813">
    <property type="protein sequence ID" value="EDS25624.1"/>
    <property type="molecule type" value="Genomic_DNA"/>
</dbReference>
<keyword evidence="2" id="KW-0520">NAD</keyword>
<reference evidence="3" key="1">
    <citation type="submission" date="2007-03" db="EMBL/GenBank/DDBJ databases">
        <title>Annotation of Culex pipiens quinquefasciatus.</title>
        <authorList>
            <consortium name="The Broad Institute Genome Sequencing Platform"/>
            <person name="Atkinson P.W."/>
            <person name="Hemingway J."/>
            <person name="Christensen B.M."/>
            <person name="Higgs S."/>
            <person name="Kodira C."/>
            <person name="Hannick L."/>
            <person name="Megy K."/>
            <person name="O'Leary S."/>
            <person name="Pearson M."/>
            <person name="Haas B.J."/>
            <person name="Mauceli E."/>
            <person name="Wortman J.R."/>
            <person name="Lee N.H."/>
            <person name="Guigo R."/>
            <person name="Stanke M."/>
            <person name="Alvarado L."/>
            <person name="Amedeo P."/>
            <person name="Antoine C.H."/>
            <person name="Arensburger P."/>
            <person name="Bidwell S.L."/>
            <person name="Crawford M."/>
            <person name="Camaro F."/>
            <person name="Devon K."/>
            <person name="Engels R."/>
            <person name="Hammond M."/>
            <person name="Howarth C."/>
            <person name="Koehrsen M."/>
            <person name="Lawson D."/>
            <person name="Montgomery P."/>
            <person name="Nene V."/>
            <person name="Nusbaum C."/>
            <person name="Puiu D."/>
            <person name="Romero-Severson J."/>
            <person name="Severson D.W."/>
            <person name="Shumway M."/>
            <person name="Sisk P."/>
            <person name="Stolte C."/>
            <person name="Zeng Q."/>
            <person name="Eisenstadt E."/>
            <person name="Fraser-Liggett C."/>
            <person name="Strausberg R."/>
            <person name="Galagan J."/>
            <person name="Birren B."/>
            <person name="Collins F.H."/>
        </authorList>
    </citation>
    <scope>NUCLEOTIDE SEQUENCE [LARGE SCALE GENOMIC DNA]</scope>
    <source>
        <strain evidence="3">JHB</strain>
    </source>
</reference>
<dbReference type="AlphaFoldDB" id="B0VZ12"/>
<dbReference type="InterPro" id="IPR015955">
    <property type="entry name" value="Lactate_DH/Glyco_Ohase_4_C"/>
</dbReference>
<dbReference type="VEuPathDB" id="VectorBase:CPIJ000001"/>
<keyword evidence="1" id="KW-0560">Oxidoreductase</keyword>
<name>B0VZ12_CULQU</name>
<keyword evidence="5" id="KW-1185">Reference proteome</keyword>
<reference evidence="4" key="2">
    <citation type="submission" date="2021-02" db="UniProtKB">
        <authorList>
            <consortium name="EnsemblMetazoa"/>
        </authorList>
    </citation>
    <scope>IDENTIFICATION</scope>
    <source>
        <strain evidence="4">JHB</strain>
    </source>
</reference>
<evidence type="ECO:0000313" key="5">
    <source>
        <dbReference type="Proteomes" id="UP000002320"/>
    </source>
</evidence>
<organism>
    <name type="scientific">Culex quinquefasciatus</name>
    <name type="common">Southern house mosquito</name>
    <name type="synonym">Culex pungens</name>
    <dbReference type="NCBI Taxonomy" id="7176"/>
    <lineage>
        <taxon>Eukaryota</taxon>
        <taxon>Metazoa</taxon>
        <taxon>Ecdysozoa</taxon>
        <taxon>Arthropoda</taxon>
        <taxon>Hexapoda</taxon>
        <taxon>Insecta</taxon>
        <taxon>Pterygota</taxon>
        <taxon>Neoptera</taxon>
        <taxon>Endopterygota</taxon>
        <taxon>Diptera</taxon>
        <taxon>Nematocera</taxon>
        <taxon>Culicoidea</taxon>
        <taxon>Culicidae</taxon>
        <taxon>Culicinae</taxon>
        <taxon>Culicini</taxon>
        <taxon>Culex</taxon>
        <taxon>Culex</taxon>
    </lineage>
</organism>
<dbReference type="PANTHER" id="PTHR11540:SF16">
    <property type="entry name" value="MALATE DEHYDROGENASE, MITOCHONDRIAL"/>
    <property type="match status" value="1"/>
</dbReference>
<dbReference type="GO" id="GO:0005739">
    <property type="term" value="C:mitochondrion"/>
    <property type="evidence" value="ECO:0007669"/>
    <property type="project" value="TreeGrafter"/>
</dbReference>
<dbReference type="OrthoDB" id="755699at2759"/>
<dbReference type="VEuPathDB" id="VectorBase:CQUJHB005986"/>
<dbReference type="HOGENOM" id="CLU_1442411_0_0_1"/>
<accession>B0VZ12</accession>
<evidence type="ECO:0000256" key="1">
    <source>
        <dbReference type="ARBA" id="ARBA00023002"/>
    </source>
</evidence>
<gene>
    <name evidence="4" type="primary">6030960</name>
    <name evidence="3" type="ORF">CpipJ_CPIJ000001</name>
</gene>
<evidence type="ECO:0000313" key="4">
    <source>
        <dbReference type="EnsemblMetazoa" id="CPIJ000001-PA"/>
    </source>
</evidence>